<dbReference type="GO" id="GO:0043565">
    <property type="term" value="F:sequence-specific DNA binding"/>
    <property type="evidence" value="ECO:0007669"/>
    <property type="project" value="InterPro"/>
</dbReference>
<dbReference type="CDD" id="cd00056">
    <property type="entry name" value="ENDO3c"/>
    <property type="match status" value="1"/>
</dbReference>
<evidence type="ECO:0000256" key="5">
    <source>
        <dbReference type="ARBA" id="ARBA00022763"/>
    </source>
</evidence>
<dbReference type="Pfam" id="PF12833">
    <property type="entry name" value="HTH_18"/>
    <property type="match status" value="1"/>
</dbReference>
<dbReference type="Gene3D" id="1.10.340.30">
    <property type="entry name" value="Hypothetical protein, domain 2"/>
    <property type="match status" value="1"/>
</dbReference>
<comment type="catalytic activity">
    <reaction evidence="1">
        <text>Hydrolysis of alkylated DNA, releasing 3-methyladenine, 3-methylguanine, 7-methylguanine and 7-methyladenine.</text>
        <dbReference type="EC" id="3.2.2.21"/>
    </reaction>
</comment>
<keyword evidence="9" id="KW-0234">DNA repair</keyword>
<dbReference type="GO" id="GO:0032993">
    <property type="term" value="C:protein-DNA complex"/>
    <property type="evidence" value="ECO:0007669"/>
    <property type="project" value="TreeGrafter"/>
</dbReference>
<dbReference type="GO" id="GO:0006307">
    <property type="term" value="P:DNA alkylation repair"/>
    <property type="evidence" value="ECO:0007669"/>
    <property type="project" value="TreeGrafter"/>
</dbReference>
<keyword evidence="12" id="KW-1185">Reference proteome</keyword>
<dbReference type="SMART" id="SM00342">
    <property type="entry name" value="HTH_ARAC"/>
    <property type="match status" value="1"/>
</dbReference>
<dbReference type="InterPro" id="IPR010316">
    <property type="entry name" value="AlkA_N"/>
</dbReference>
<dbReference type="GO" id="GO:0032259">
    <property type="term" value="P:methylation"/>
    <property type="evidence" value="ECO:0007669"/>
    <property type="project" value="UniProtKB-KW"/>
</dbReference>
<dbReference type="InterPro" id="IPR009057">
    <property type="entry name" value="Homeodomain-like_sf"/>
</dbReference>
<dbReference type="Gene3D" id="1.10.10.60">
    <property type="entry name" value="Homeodomain-like"/>
    <property type="match status" value="2"/>
</dbReference>
<dbReference type="AlphaFoldDB" id="A0A1I0IVE5"/>
<evidence type="ECO:0000256" key="8">
    <source>
        <dbReference type="ARBA" id="ARBA00023163"/>
    </source>
</evidence>
<sequence>MTMDNHAACYAAFQSKDSRFDGHFFVGVTSTGIYCRPVCRARLPRPENCTFFKTAAEAERAGFRPCLLCRPELAPGCAPMVPATRLQTRSAAPETAPGCAPVDASRRLAVLAAKRLEEHCGSIESLEELAASLGCTARHLRRVFREEYRVSPVQYLQTCRLLLAKSLLTDTGLSVLEVAMASGFGSLRRFNDLFRARYHLSPTSLRRQTGQADRLEGQNISLMLGYRPPYDWERLLAFLAPRAIPGVEIVRDSAYYRTVRLVRRDGTNVCGWIRAENVLAQNALRVTVSTPLLAVLPQVLARVRELFDLNCDPNRINETLQAMETLKPGLCVPGVRVPGCFDPFEMAVRTILGQQITVKGTTTLAGRVARELGTPIRTEVEGLTHVFPTARDIYGLEEPVSGRLGALGIIAARANTISALAGKMMDGSIRLSAGADPEQTASQLMELPGIGAWTAGYMAMRASGWTDAFLETDHGIKKALAPRKAGEIRELAERWRPWRSYAMMNLWNSL</sequence>
<dbReference type="Gene3D" id="1.10.1670.10">
    <property type="entry name" value="Helix-hairpin-Helix base-excision DNA repair enzymes (C-terminal)"/>
    <property type="match status" value="1"/>
</dbReference>
<dbReference type="SUPFAM" id="SSF48150">
    <property type="entry name" value="DNA-glycosylase"/>
    <property type="match status" value="1"/>
</dbReference>
<dbReference type="RefSeq" id="WP_092367793.1">
    <property type="nucleotide sequence ID" value="NZ_FOIM01000024.1"/>
</dbReference>
<dbReference type="Gene3D" id="3.40.10.10">
    <property type="entry name" value="DNA Methylphosphotriester Repair Domain"/>
    <property type="match status" value="1"/>
</dbReference>
<evidence type="ECO:0000256" key="6">
    <source>
        <dbReference type="ARBA" id="ARBA00023015"/>
    </source>
</evidence>
<keyword evidence="7" id="KW-0010">Activator</keyword>
<dbReference type="GO" id="GO:0008270">
    <property type="term" value="F:zinc ion binding"/>
    <property type="evidence" value="ECO:0007669"/>
    <property type="project" value="InterPro"/>
</dbReference>
<dbReference type="SUPFAM" id="SSF46689">
    <property type="entry name" value="Homeodomain-like"/>
    <property type="match status" value="2"/>
</dbReference>
<dbReference type="GO" id="GO:0005737">
    <property type="term" value="C:cytoplasm"/>
    <property type="evidence" value="ECO:0007669"/>
    <property type="project" value="TreeGrafter"/>
</dbReference>
<dbReference type="GO" id="GO:0006285">
    <property type="term" value="P:base-excision repair, AP site formation"/>
    <property type="evidence" value="ECO:0007669"/>
    <property type="project" value="TreeGrafter"/>
</dbReference>
<evidence type="ECO:0000256" key="1">
    <source>
        <dbReference type="ARBA" id="ARBA00000086"/>
    </source>
</evidence>
<dbReference type="SUPFAM" id="SSF55945">
    <property type="entry name" value="TATA-box binding protein-like"/>
    <property type="match status" value="1"/>
</dbReference>
<keyword evidence="5" id="KW-0227">DNA damage</keyword>
<dbReference type="GO" id="GO:0043916">
    <property type="term" value="F:DNA-7-methylguanine glycosylase activity"/>
    <property type="evidence" value="ECO:0007669"/>
    <property type="project" value="TreeGrafter"/>
</dbReference>
<dbReference type="STRING" id="460384.SAMN05216313_12429"/>
<evidence type="ECO:0000313" key="12">
    <source>
        <dbReference type="Proteomes" id="UP000198508"/>
    </source>
</evidence>
<protein>
    <recommendedName>
        <fullName evidence="3">DNA-3-methyladenine glycosylase II</fullName>
        <ecNumber evidence="3">3.2.2.21</ecNumber>
    </recommendedName>
</protein>
<evidence type="ECO:0000256" key="7">
    <source>
        <dbReference type="ARBA" id="ARBA00023159"/>
    </source>
</evidence>
<keyword evidence="4" id="KW-0489">Methyltransferase</keyword>
<dbReference type="Proteomes" id="UP000198508">
    <property type="component" value="Unassembled WGS sequence"/>
</dbReference>
<evidence type="ECO:0000256" key="3">
    <source>
        <dbReference type="ARBA" id="ARBA00012000"/>
    </source>
</evidence>
<dbReference type="SMART" id="SM01009">
    <property type="entry name" value="AlkA_N"/>
    <property type="match status" value="1"/>
</dbReference>
<accession>A0A1I0IVE5</accession>
<dbReference type="EMBL" id="FOIM01000024">
    <property type="protein sequence ID" value="SEU01274.1"/>
    <property type="molecule type" value="Genomic_DNA"/>
</dbReference>
<keyword evidence="4" id="KW-0808">Transferase</keyword>
<evidence type="ECO:0000256" key="9">
    <source>
        <dbReference type="ARBA" id="ARBA00023204"/>
    </source>
</evidence>
<dbReference type="InterPro" id="IPR023170">
    <property type="entry name" value="HhH_base_excis_C"/>
</dbReference>
<dbReference type="PANTHER" id="PTHR43003">
    <property type="entry name" value="DNA-3-METHYLADENINE GLYCOSYLASE"/>
    <property type="match status" value="1"/>
</dbReference>
<reference evidence="12" key="1">
    <citation type="submission" date="2016-10" db="EMBL/GenBank/DDBJ databases">
        <authorList>
            <person name="Varghese N."/>
            <person name="Submissions S."/>
        </authorList>
    </citation>
    <scope>NUCLEOTIDE SEQUENCE [LARGE SCALE GENOMIC DNA]</scope>
    <source>
        <strain evidence="12">NLAE-zl-G277</strain>
    </source>
</reference>
<dbReference type="Pfam" id="PF02805">
    <property type="entry name" value="Ada_Zn_binding"/>
    <property type="match status" value="1"/>
</dbReference>
<dbReference type="GO" id="GO:0008168">
    <property type="term" value="F:methyltransferase activity"/>
    <property type="evidence" value="ECO:0007669"/>
    <property type="project" value="UniProtKB-KW"/>
</dbReference>
<comment type="cofactor">
    <cofactor evidence="2">
        <name>Zn(2+)</name>
        <dbReference type="ChEBI" id="CHEBI:29105"/>
    </cofactor>
</comment>
<dbReference type="InterPro" id="IPR037046">
    <property type="entry name" value="AlkA_N_sf"/>
</dbReference>
<dbReference type="Gene3D" id="3.30.310.20">
    <property type="entry name" value="DNA-3-methyladenine glycosylase AlkA, N-terminal domain"/>
    <property type="match status" value="1"/>
</dbReference>
<dbReference type="InterPro" id="IPR011257">
    <property type="entry name" value="DNA_glycosylase"/>
</dbReference>
<dbReference type="PANTHER" id="PTHR43003:SF13">
    <property type="entry name" value="DNA-3-METHYLADENINE GLYCOSYLASE 2"/>
    <property type="match status" value="1"/>
</dbReference>
<dbReference type="InterPro" id="IPR035451">
    <property type="entry name" value="Ada-like_dom_sf"/>
</dbReference>
<proteinExistence type="predicted"/>
<dbReference type="GO" id="GO:0032131">
    <property type="term" value="F:alkylated DNA binding"/>
    <property type="evidence" value="ECO:0007669"/>
    <property type="project" value="TreeGrafter"/>
</dbReference>
<dbReference type="Pfam" id="PF06029">
    <property type="entry name" value="AlkA_N"/>
    <property type="match status" value="1"/>
</dbReference>
<dbReference type="EC" id="3.2.2.21" evidence="3"/>
<evidence type="ECO:0000313" key="11">
    <source>
        <dbReference type="EMBL" id="SEU01274.1"/>
    </source>
</evidence>
<dbReference type="SMART" id="SM00478">
    <property type="entry name" value="ENDO3c"/>
    <property type="match status" value="1"/>
</dbReference>
<keyword evidence="6" id="KW-0805">Transcription regulation</keyword>
<dbReference type="InterPro" id="IPR003265">
    <property type="entry name" value="HhH-GPD_domain"/>
</dbReference>
<evidence type="ECO:0000256" key="2">
    <source>
        <dbReference type="ARBA" id="ARBA00001947"/>
    </source>
</evidence>
<dbReference type="InterPro" id="IPR018060">
    <property type="entry name" value="HTH_AraC"/>
</dbReference>
<dbReference type="GO" id="GO:0003700">
    <property type="term" value="F:DNA-binding transcription factor activity"/>
    <property type="evidence" value="ECO:0007669"/>
    <property type="project" value="InterPro"/>
</dbReference>
<evidence type="ECO:0000256" key="4">
    <source>
        <dbReference type="ARBA" id="ARBA00022603"/>
    </source>
</evidence>
<dbReference type="SUPFAM" id="SSF57884">
    <property type="entry name" value="Ada DNA repair protein, N-terminal domain (N-Ada 10)"/>
    <property type="match status" value="1"/>
</dbReference>
<dbReference type="GO" id="GO:0008725">
    <property type="term" value="F:DNA-3-methyladenine glycosylase activity"/>
    <property type="evidence" value="ECO:0007669"/>
    <property type="project" value="TreeGrafter"/>
</dbReference>
<gene>
    <name evidence="11" type="ORF">SAMN05216313_12429</name>
</gene>
<dbReference type="InterPro" id="IPR004026">
    <property type="entry name" value="Ada_DNA_repair_Zn-bd"/>
</dbReference>
<keyword evidence="8" id="KW-0804">Transcription</keyword>
<evidence type="ECO:0000259" key="10">
    <source>
        <dbReference type="PROSITE" id="PS01124"/>
    </source>
</evidence>
<dbReference type="PROSITE" id="PS01124">
    <property type="entry name" value="HTH_ARAC_FAMILY_2"/>
    <property type="match status" value="1"/>
</dbReference>
<organism evidence="11 12">
    <name type="scientific">Enterocloster lavalensis</name>
    <dbReference type="NCBI Taxonomy" id="460384"/>
    <lineage>
        <taxon>Bacteria</taxon>
        <taxon>Bacillati</taxon>
        <taxon>Bacillota</taxon>
        <taxon>Clostridia</taxon>
        <taxon>Lachnospirales</taxon>
        <taxon>Lachnospiraceae</taxon>
        <taxon>Enterocloster</taxon>
    </lineage>
</organism>
<name>A0A1I0IVE5_9FIRM</name>
<feature type="domain" description="HTH araC/xylS-type" evidence="10">
    <location>
        <begin position="106"/>
        <end position="208"/>
    </location>
</feature>
<dbReference type="InterPro" id="IPR051912">
    <property type="entry name" value="Alkylbase_DNA_Glycosylase/TA"/>
</dbReference>